<protein>
    <submittedName>
        <fullName evidence="2">Uncharacterized protein</fullName>
    </submittedName>
</protein>
<gene>
    <name evidence="2" type="ORF">FQN60_006472</name>
</gene>
<keyword evidence="3" id="KW-1185">Reference proteome</keyword>
<dbReference type="EMBL" id="VOFY01000019">
    <property type="protein sequence ID" value="KAA8582801.1"/>
    <property type="molecule type" value="Genomic_DNA"/>
</dbReference>
<dbReference type="Proteomes" id="UP000327493">
    <property type="component" value="Chromosome 19"/>
</dbReference>
<name>A0A5J5CTN9_9PERO</name>
<reference evidence="2 3" key="1">
    <citation type="submission" date="2019-08" db="EMBL/GenBank/DDBJ databases">
        <title>A chromosome-level genome assembly, high-density linkage maps, and genome scans reveal the genomic architecture of hybrid incompatibilities underlying speciation via character displacement in darters (Percidae: Etheostominae).</title>
        <authorList>
            <person name="Moran R.L."/>
            <person name="Catchen J.M."/>
            <person name="Fuller R.C."/>
        </authorList>
    </citation>
    <scope>NUCLEOTIDE SEQUENCE [LARGE SCALE GENOMIC DNA]</scope>
    <source>
        <strain evidence="2">EspeVRDwgs_2016</strain>
        <tissue evidence="2">Muscle</tissue>
    </source>
</reference>
<proteinExistence type="predicted"/>
<feature type="compositionally biased region" description="Polar residues" evidence="1">
    <location>
        <begin position="144"/>
        <end position="154"/>
    </location>
</feature>
<organism evidence="2 3">
    <name type="scientific">Etheostoma spectabile</name>
    <name type="common">orangethroat darter</name>
    <dbReference type="NCBI Taxonomy" id="54343"/>
    <lineage>
        <taxon>Eukaryota</taxon>
        <taxon>Metazoa</taxon>
        <taxon>Chordata</taxon>
        <taxon>Craniata</taxon>
        <taxon>Vertebrata</taxon>
        <taxon>Euteleostomi</taxon>
        <taxon>Actinopterygii</taxon>
        <taxon>Neopterygii</taxon>
        <taxon>Teleostei</taxon>
        <taxon>Neoteleostei</taxon>
        <taxon>Acanthomorphata</taxon>
        <taxon>Eupercaria</taxon>
        <taxon>Perciformes</taxon>
        <taxon>Percoidei</taxon>
        <taxon>Percidae</taxon>
        <taxon>Etheostomatinae</taxon>
        <taxon>Etheostoma</taxon>
    </lineage>
</organism>
<evidence type="ECO:0000313" key="2">
    <source>
        <dbReference type="EMBL" id="KAA8582801.1"/>
    </source>
</evidence>
<feature type="region of interest" description="Disordered" evidence="1">
    <location>
        <begin position="71"/>
        <end position="99"/>
    </location>
</feature>
<accession>A0A5J5CTN9</accession>
<evidence type="ECO:0000313" key="3">
    <source>
        <dbReference type="Proteomes" id="UP000327493"/>
    </source>
</evidence>
<evidence type="ECO:0000256" key="1">
    <source>
        <dbReference type="SAM" id="MobiDB-lite"/>
    </source>
</evidence>
<feature type="region of interest" description="Disordered" evidence="1">
    <location>
        <begin position="131"/>
        <end position="154"/>
    </location>
</feature>
<comment type="caution">
    <text evidence="2">The sequence shown here is derived from an EMBL/GenBank/DDBJ whole genome shotgun (WGS) entry which is preliminary data.</text>
</comment>
<sequence length="154" mass="16622">MNGGGGNDTEGKKSKSPKRSLLAVSVLLIRLRGGDKAGESQGVTGEDEEGFTVAPLALCNPMTFIFLEAEGKERQKKRTELQFETKRGGEEGERERESTGISTAFFYLKPHMAWGPLDPLAVARIFPDNSANSNFCHPSGPDNLDSTSGDTTTK</sequence>
<feature type="compositionally biased region" description="Basic and acidic residues" evidence="1">
    <location>
        <begin position="71"/>
        <end position="98"/>
    </location>
</feature>
<dbReference type="AlphaFoldDB" id="A0A5J5CTN9"/>